<dbReference type="PANTHER" id="PTHR43253:SF1">
    <property type="entry name" value="TRICORN PROTEASE HOMOLOG 2-RELATED"/>
    <property type="match status" value="1"/>
</dbReference>
<keyword evidence="6 7" id="KW-0720">Serine protease</keyword>
<accession>A0A3N1PDA3</accession>
<evidence type="ECO:0000256" key="1">
    <source>
        <dbReference type="ARBA" id="ARBA00004496"/>
    </source>
</evidence>
<dbReference type="Gene3D" id="2.130.10.10">
    <property type="entry name" value="YVTN repeat-like/Quinoprotein amine dehydrogenase"/>
    <property type="match status" value="1"/>
</dbReference>
<keyword evidence="4 7" id="KW-0645">Protease</keyword>
<keyword evidence="3 7" id="KW-0963">Cytoplasm</keyword>
<dbReference type="InterPro" id="IPR015943">
    <property type="entry name" value="WD40/YVTN_repeat-like_dom_sf"/>
</dbReference>
<protein>
    <recommendedName>
        <fullName evidence="7">Tricorn protease homolog</fullName>
        <ecNumber evidence="7">3.4.21.-</ecNumber>
    </recommendedName>
</protein>
<feature type="domain" description="Tail specific protease" evidence="11">
    <location>
        <begin position="836"/>
        <end position="1042"/>
    </location>
</feature>
<feature type="signal peptide" evidence="10">
    <location>
        <begin position="1"/>
        <end position="25"/>
    </location>
</feature>
<evidence type="ECO:0000256" key="6">
    <source>
        <dbReference type="ARBA" id="ARBA00022825"/>
    </source>
</evidence>
<dbReference type="PANTHER" id="PTHR43253">
    <property type="entry name" value="TRICORN PROTEASE HOMOLOG 2-RELATED"/>
    <property type="match status" value="1"/>
</dbReference>
<dbReference type="PIRSF" id="PIRSF036421">
    <property type="entry name" value="Tricorn_protease"/>
    <property type="match status" value="1"/>
</dbReference>
<dbReference type="Pfam" id="PF14684">
    <property type="entry name" value="Tricorn_C1"/>
    <property type="match status" value="1"/>
</dbReference>
<dbReference type="InterPro" id="IPR028204">
    <property type="entry name" value="Tricorn_C1"/>
</dbReference>
<dbReference type="SUPFAM" id="SSF69304">
    <property type="entry name" value="Tricorn protease N-terminal domain"/>
    <property type="match status" value="1"/>
</dbReference>
<evidence type="ECO:0000256" key="3">
    <source>
        <dbReference type="ARBA" id="ARBA00022490"/>
    </source>
</evidence>
<dbReference type="Pfam" id="PF03572">
    <property type="entry name" value="Peptidase_S41"/>
    <property type="match status" value="1"/>
</dbReference>
<comment type="function">
    <text evidence="7">Degrades oligopeptides.</text>
</comment>
<feature type="compositionally biased region" description="Basic and acidic residues" evidence="9">
    <location>
        <begin position="547"/>
        <end position="569"/>
    </location>
</feature>
<keyword evidence="5 7" id="KW-0378">Hydrolase</keyword>
<comment type="similarity">
    <text evidence="2 7">Belongs to the peptidase S41B family.</text>
</comment>
<name>A0A3N1PDA3_9GAMM</name>
<dbReference type="GO" id="GO:0005737">
    <property type="term" value="C:cytoplasm"/>
    <property type="evidence" value="ECO:0007669"/>
    <property type="project" value="UniProtKB-SubCell"/>
</dbReference>
<evidence type="ECO:0000256" key="9">
    <source>
        <dbReference type="SAM" id="MobiDB-lite"/>
    </source>
</evidence>
<evidence type="ECO:0000256" key="4">
    <source>
        <dbReference type="ARBA" id="ARBA00022670"/>
    </source>
</evidence>
<dbReference type="InterPro" id="IPR029045">
    <property type="entry name" value="ClpP/crotonase-like_dom_sf"/>
</dbReference>
<feature type="active site" description="Nucleophile" evidence="8">
    <location>
        <position position="973"/>
    </location>
</feature>
<evidence type="ECO:0000256" key="8">
    <source>
        <dbReference type="PIRSR" id="PIRSR036421-1"/>
    </source>
</evidence>
<reference evidence="12 13" key="1">
    <citation type="submission" date="2018-11" db="EMBL/GenBank/DDBJ databases">
        <title>Genomic Encyclopedia of Type Strains, Phase IV (KMG-IV): sequencing the most valuable type-strain genomes for metagenomic binning, comparative biology and taxonomic classification.</title>
        <authorList>
            <person name="Goeker M."/>
        </authorList>
    </citation>
    <scope>NUCLEOTIDE SEQUENCE [LARGE SCALE GENOMIC DNA]</scope>
    <source>
        <strain evidence="12 13">DSM 21945</strain>
    </source>
</reference>
<dbReference type="GO" id="GO:0008236">
    <property type="term" value="F:serine-type peptidase activity"/>
    <property type="evidence" value="ECO:0007669"/>
    <property type="project" value="UniProtKB-UniRule"/>
</dbReference>
<dbReference type="InterPro" id="IPR012393">
    <property type="entry name" value="Tricorn_protease"/>
</dbReference>
<comment type="caution">
    <text evidence="12">The sequence shown here is derived from an EMBL/GenBank/DDBJ whole genome shotgun (WGS) entry which is preliminary data.</text>
</comment>
<dbReference type="Gene3D" id="2.30.42.10">
    <property type="match status" value="1"/>
</dbReference>
<dbReference type="CDD" id="cd07562">
    <property type="entry name" value="Peptidase_S41_TRI"/>
    <property type="match status" value="1"/>
</dbReference>
<dbReference type="AlphaFoldDB" id="A0A3N1PDA3"/>
<gene>
    <name evidence="12" type="ORF">EDC28_102309</name>
</gene>
<evidence type="ECO:0000313" key="12">
    <source>
        <dbReference type="EMBL" id="ROQ29934.1"/>
    </source>
</evidence>
<proteinExistence type="inferred from homology"/>
<dbReference type="Gene3D" id="2.120.10.60">
    <property type="entry name" value="Tricorn protease N-terminal domain"/>
    <property type="match status" value="1"/>
</dbReference>
<dbReference type="EMBL" id="RJUL01000002">
    <property type="protein sequence ID" value="ROQ29934.1"/>
    <property type="molecule type" value="Genomic_DNA"/>
</dbReference>
<dbReference type="SUPFAM" id="SSF52096">
    <property type="entry name" value="ClpP/crotonase"/>
    <property type="match status" value="1"/>
</dbReference>
<dbReference type="STRING" id="584787.GCA_001247655_03254"/>
<dbReference type="SMART" id="SM00245">
    <property type="entry name" value="TSPc"/>
    <property type="match status" value="1"/>
</dbReference>
<dbReference type="SUPFAM" id="SSF82171">
    <property type="entry name" value="DPP6 N-terminal domain-like"/>
    <property type="match status" value="1"/>
</dbReference>
<feature type="chain" id="PRO_5018036102" description="Tricorn protease homolog" evidence="10">
    <location>
        <begin position="26"/>
        <end position="1087"/>
    </location>
</feature>
<dbReference type="InterPro" id="IPR036034">
    <property type="entry name" value="PDZ_sf"/>
</dbReference>
<dbReference type="InterPro" id="IPR029414">
    <property type="entry name" value="Tricorn_PDZ"/>
</dbReference>
<dbReference type="Proteomes" id="UP000268033">
    <property type="component" value="Unassembled WGS sequence"/>
</dbReference>
<organism evidence="12 13">
    <name type="scientific">Gallaecimonas pentaromativorans</name>
    <dbReference type="NCBI Taxonomy" id="584787"/>
    <lineage>
        <taxon>Bacteria</taxon>
        <taxon>Pseudomonadati</taxon>
        <taxon>Pseudomonadota</taxon>
        <taxon>Gammaproteobacteria</taxon>
        <taxon>Enterobacterales</taxon>
        <taxon>Gallaecimonadaceae</taxon>
        <taxon>Gallaecimonas</taxon>
    </lineage>
</organism>
<evidence type="ECO:0000256" key="10">
    <source>
        <dbReference type="SAM" id="SignalP"/>
    </source>
</evidence>
<sequence length="1087" mass="118253">MPITLSRRQPWLGLLAGLLAMPALADTRLLKEPDIAGNRIAFVYAGNIWVAASDGSQPRQLTTGNDANSRPQFSPDGKTLAFSATHNGNTDVYLMPSSGGLPTRLTYHPGRDYVEGWTPDGSKVLFTSDRDIGNNRANQLFSIAKSGGTPVKWMQARAEDAALSPDGAKLAYRPIIMANRGSSGWRQHRGGDTPPIWIMDTKSGDFTEVPHPHASDFQPMWAGSDLYFLSDRGQSVGLYGYNAARGVWPVVSQQPWDIQSANSDGKRIIYDAGGQLHLWDITTGKDQTLSLELRPDLPERQPAWKSVQGNIETAALSPTGKRVVVTARGEIFTVPLEHGAIRNISNTDGAREMTGVWSAKGDKLAFLSDQSGQYQLVVTDQQGGNSKSWALSDTATHYFHLVGFADQDRKILFRDSHLHLKVIDLGSGKVATIATDPIRTTFLNGGDSEALSPDGAWLAYSQVGPSFNRLLYLYSFASGKSTPLTRGMSDAASPTFSPDGKYLYFMASTNSGTSAAGIDMSTQERPYRAALYALVLQKDGSSPLLPKSDEEKAASKEKDSDKGDKKPAVKIDLDGISDRLVALPVPERAYSELAVADDGALFYLDSPQPGASVDPDASDAPSRIMRFDVEKKEASQVADKVASFSLSRDGKLMLITGPHNALSTAKASDKPEPKALDLANLKLRIDPAKEWLQIFTDAWRMEKDYFYAANMHGLDWQGVFKRYRPLVDSVGTRSDLTALIVNMIGELQVGHNRAYGGDSPASAPVKVGLLGADIALENGHYRIQKIYSGGKWNPYLEAPLAVPGVKAHQGDYILAVNGQPLAATDNFFAPFENTAGQQVSLTLSRRSDGKDSWQQTVVPTASERELRLWDWIDANRRYVDKVSGGKVGYVYLPNTAEAGFTFFNRMFFAQLDKEGVVIDERSNGGGQIANYITDVLSRRYLAGFRDRDGKVWGSPAGALDGPKVMLIDQDAGSGGDFLPYAFRHLGIGKLIGTRTWGGLIGIAHNPPLVDGGTLTVPFIRIFDANGKWLAENVGIVPDIEVKLLPKAVNQGQDAQLDRAISEVLDELKTFKPVRFKTAPPIPDQLGQ</sequence>
<evidence type="ECO:0000256" key="7">
    <source>
        <dbReference type="PIRNR" id="PIRNR036421"/>
    </source>
</evidence>
<evidence type="ECO:0000313" key="13">
    <source>
        <dbReference type="Proteomes" id="UP000268033"/>
    </source>
</evidence>
<dbReference type="EC" id="3.4.21.-" evidence="7"/>
<dbReference type="Pfam" id="PF14685">
    <property type="entry name" value="PDZ_Tricorn"/>
    <property type="match status" value="1"/>
</dbReference>
<dbReference type="SUPFAM" id="SSF50156">
    <property type="entry name" value="PDZ domain-like"/>
    <property type="match status" value="1"/>
</dbReference>
<evidence type="ECO:0000259" key="11">
    <source>
        <dbReference type="SMART" id="SM00245"/>
    </source>
</evidence>
<keyword evidence="10" id="KW-0732">Signal</keyword>
<feature type="active site" description="Charge relay system" evidence="8">
    <location>
        <position position="1031"/>
    </location>
</feature>
<dbReference type="Gene3D" id="3.30.750.44">
    <property type="match status" value="1"/>
</dbReference>
<dbReference type="RefSeq" id="WP_123420785.1">
    <property type="nucleotide sequence ID" value="NZ_RJUL01000002.1"/>
</dbReference>
<evidence type="ECO:0000256" key="5">
    <source>
        <dbReference type="ARBA" id="ARBA00022801"/>
    </source>
</evidence>
<dbReference type="InterPro" id="IPR005151">
    <property type="entry name" value="Tail-specific_protease"/>
</dbReference>
<comment type="subcellular location">
    <subcellularLocation>
        <location evidence="1 7">Cytoplasm</location>
    </subcellularLocation>
</comment>
<keyword evidence="13" id="KW-1185">Reference proteome</keyword>
<dbReference type="GO" id="GO:0006508">
    <property type="term" value="P:proteolysis"/>
    <property type="evidence" value="ECO:0007669"/>
    <property type="project" value="UniProtKB-UniRule"/>
</dbReference>
<dbReference type="Gene3D" id="3.90.226.10">
    <property type="entry name" value="2-enoyl-CoA Hydratase, Chain A, domain 1"/>
    <property type="match status" value="1"/>
</dbReference>
<dbReference type="Pfam" id="PF26549">
    <property type="entry name" value="Tricorn_N"/>
    <property type="match status" value="1"/>
</dbReference>
<evidence type="ECO:0000256" key="2">
    <source>
        <dbReference type="ARBA" id="ARBA00008524"/>
    </source>
</evidence>
<feature type="region of interest" description="Disordered" evidence="9">
    <location>
        <begin position="542"/>
        <end position="569"/>
    </location>
</feature>
<feature type="active site" description="Charge relay system" evidence="8">
    <location>
        <position position="751"/>
    </location>
</feature>
<dbReference type="Pfam" id="PF26550">
    <property type="entry name" value="Tricorn_2nd"/>
    <property type="match status" value="1"/>
</dbReference>